<keyword evidence="3" id="KW-1003">Cell membrane</keyword>
<evidence type="ECO:0000259" key="10">
    <source>
        <dbReference type="Pfam" id="PF00060"/>
    </source>
</evidence>
<evidence type="ECO:0000256" key="9">
    <source>
        <dbReference type="SAM" id="Phobius"/>
    </source>
</evidence>
<comment type="similarity">
    <text evidence="2">Belongs to the glutamate-gated ion channel (TC 1.A.10.1) family.</text>
</comment>
<evidence type="ECO:0000256" key="8">
    <source>
        <dbReference type="ARBA" id="ARBA00023180"/>
    </source>
</evidence>
<sequence>HPMQLNGTWADVLILIIGAVLQQGCTLEPRYAAGRCVTLLLFVALTILYAAYSANIVVLLRAPSSSVKTLPDLLNSPVKLGASDFEYNRYFFSKVNDPIRTAIYNKKIAPKGKKPNFYNMKEGIEKIRKGLFAFHMELNPGYRLIQETFLEEEKCDLVEMDYLNEIDPWLPGQKRSPYKDLFKISFTKIRETGVQANIFHRLQVSKPHCSGSISTFSSVGITDMYSALMATLYGVFISIGVLILEIMYKRLYSKHCETLKLTKEMSNVLNTRTSIDVEEKHHYQHHTMLFLVDLDCTESEAYFQDSKLLRSPYRWLVLCDDQNKNLSQSQILQILELPLLADSDFVLAKRNEDSFTLTELHKPSTFGPTYSNSRGYYNGKDSKLVDTRPNRELFRRRKDVMGHPLTMSNVIQDSNTTQFHLPREDRLELQYDYIAKISWMHVNIAFQMLNATPRYVFSHRWGYKKNGQWSGMINDLNTGRADLGTNCVAVSERLSVAVFTDSIAKFKVKFIFRQPPLAYISNIFTLPFSIDVWIAIICSIIISSITICIATKWETSRLGTDQTQLDGSIGDAMLLSISALSQQGCSKEPKKLSGRIMLIVVFTALMALYAAYSANIVVLLQAPSKAIKNLEQLAHSKMTIAALEVDYNHFVLKGQKDPVRRLIHKKVEPSKGKAQFYTLNDGVALLRQGHFAFHAALESVYHRIEKTFLETEKCDLMEVDFMNAPDPFVPVYKNSPYLELLRVAFKRIHESGIQAAQHRRIQVPKPRCTHKISAFSSVGLLNLRPVLLFMIYGIGVSVMILLAEIITHKM</sequence>
<keyword evidence="7" id="KW-0675">Receptor</keyword>
<dbReference type="Gene3D" id="1.10.287.70">
    <property type="match status" value="2"/>
</dbReference>
<feature type="transmembrane region" description="Helical" evidence="9">
    <location>
        <begin position="6"/>
        <end position="25"/>
    </location>
</feature>
<feature type="transmembrane region" description="Helical" evidence="9">
    <location>
        <begin position="596"/>
        <end position="620"/>
    </location>
</feature>
<gene>
    <name evidence="11" type="primary">jg14613</name>
    <name evidence="11" type="ORF">PAEG_LOCUS27845</name>
</gene>
<comment type="caution">
    <text evidence="11">The sequence shown here is derived from an EMBL/GenBank/DDBJ whole genome shotgun (WGS) entry which is preliminary data.</text>
</comment>
<evidence type="ECO:0000256" key="4">
    <source>
        <dbReference type="ARBA" id="ARBA00022692"/>
    </source>
</evidence>
<keyword evidence="6 9" id="KW-0472">Membrane</keyword>
<feature type="domain" description="Ionotropic glutamate receptor C-terminal" evidence="10">
    <location>
        <begin position="9"/>
        <end position="226"/>
    </location>
</feature>
<reference evidence="11" key="1">
    <citation type="submission" date="2022-03" db="EMBL/GenBank/DDBJ databases">
        <authorList>
            <person name="Lindestad O."/>
        </authorList>
    </citation>
    <scope>NUCLEOTIDE SEQUENCE</scope>
</reference>
<dbReference type="GO" id="GO:0005886">
    <property type="term" value="C:plasma membrane"/>
    <property type="evidence" value="ECO:0007669"/>
    <property type="project" value="UniProtKB-SubCell"/>
</dbReference>
<evidence type="ECO:0000256" key="2">
    <source>
        <dbReference type="ARBA" id="ARBA00008685"/>
    </source>
</evidence>
<keyword evidence="8" id="KW-0325">Glycoprotein</keyword>
<dbReference type="Gene3D" id="3.40.190.10">
    <property type="entry name" value="Periplasmic binding protein-like II"/>
    <property type="match status" value="1"/>
</dbReference>
<dbReference type="SUPFAM" id="SSF53850">
    <property type="entry name" value="Periplasmic binding protein-like II"/>
    <property type="match status" value="2"/>
</dbReference>
<name>A0A8S4SQF8_9NEOP</name>
<evidence type="ECO:0000256" key="7">
    <source>
        <dbReference type="ARBA" id="ARBA00023170"/>
    </source>
</evidence>
<feature type="transmembrane region" description="Helical" evidence="9">
    <location>
        <begin position="786"/>
        <end position="806"/>
    </location>
</feature>
<dbReference type="AlphaFoldDB" id="A0A8S4SQF8"/>
<feature type="non-terminal residue" evidence="11">
    <location>
        <position position="1"/>
    </location>
</feature>
<evidence type="ECO:0000313" key="11">
    <source>
        <dbReference type="EMBL" id="CAH2269856.1"/>
    </source>
</evidence>
<accession>A0A8S4SQF8</accession>
<feature type="transmembrane region" description="Helical" evidence="9">
    <location>
        <begin position="532"/>
        <end position="553"/>
    </location>
</feature>
<feature type="transmembrane region" description="Helical" evidence="9">
    <location>
        <begin position="37"/>
        <end position="60"/>
    </location>
</feature>
<dbReference type="OrthoDB" id="6891213at2759"/>
<dbReference type="PANTHER" id="PTHR42643">
    <property type="entry name" value="IONOTROPIC RECEPTOR 20A-RELATED"/>
    <property type="match status" value="1"/>
</dbReference>
<evidence type="ECO:0000256" key="6">
    <source>
        <dbReference type="ARBA" id="ARBA00023136"/>
    </source>
</evidence>
<keyword evidence="5 9" id="KW-1133">Transmembrane helix</keyword>
<feature type="transmembrane region" description="Helical" evidence="9">
    <location>
        <begin position="224"/>
        <end position="244"/>
    </location>
</feature>
<evidence type="ECO:0000256" key="1">
    <source>
        <dbReference type="ARBA" id="ARBA00004651"/>
    </source>
</evidence>
<dbReference type="PANTHER" id="PTHR42643:SF33">
    <property type="entry name" value="GLUTAMATE RECEPTOR 2-LIKE PROTEIN"/>
    <property type="match status" value="1"/>
</dbReference>
<organism evidence="11 12">
    <name type="scientific">Pararge aegeria aegeria</name>
    <dbReference type="NCBI Taxonomy" id="348720"/>
    <lineage>
        <taxon>Eukaryota</taxon>
        <taxon>Metazoa</taxon>
        <taxon>Ecdysozoa</taxon>
        <taxon>Arthropoda</taxon>
        <taxon>Hexapoda</taxon>
        <taxon>Insecta</taxon>
        <taxon>Pterygota</taxon>
        <taxon>Neoptera</taxon>
        <taxon>Endopterygota</taxon>
        <taxon>Lepidoptera</taxon>
        <taxon>Glossata</taxon>
        <taxon>Ditrysia</taxon>
        <taxon>Papilionoidea</taxon>
        <taxon>Nymphalidae</taxon>
        <taxon>Satyrinae</taxon>
        <taxon>Satyrini</taxon>
        <taxon>Parargina</taxon>
        <taxon>Pararge</taxon>
    </lineage>
</organism>
<keyword evidence="12" id="KW-1185">Reference proteome</keyword>
<evidence type="ECO:0000256" key="5">
    <source>
        <dbReference type="ARBA" id="ARBA00022989"/>
    </source>
</evidence>
<evidence type="ECO:0000313" key="12">
    <source>
        <dbReference type="Proteomes" id="UP000838756"/>
    </source>
</evidence>
<dbReference type="EMBL" id="CAKXAJ010026545">
    <property type="protein sequence ID" value="CAH2269856.1"/>
    <property type="molecule type" value="Genomic_DNA"/>
</dbReference>
<evidence type="ECO:0000256" key="3">
    <source>
        <dbReference type="ARBA" id="ARBA00022475"/>
    </source>
</evidence>
<comment type="subcellular location">
    <subcellularLocation>
        <location evidence="1">Cell membrane</location>
        <topology evidence="1">Multi-pass membrane protein</topology>
    </subcellularLocation>
</comment>
<dbReference type="InterPro" id="IPR001320">
    <property type="entry name" value="Iontro_rcpt_C"/>
</dbReference>
<proteinExistence type="inferred from homology"/>
<dbReference type="Proteomes" id="UP000838756">
    <property type="component" value="Unassembled WGS sequence"/>
</dbReference>
<dbReference type="GO" id="GO:0050906">
    <property type="term" value="P:detection of stimulus involved in sensory perception"/>
    <property type="evidence" value="ECO:0007669"/>
    <property type="project" value="UniProtKB-ARBA"/>
</dbReference>
<feature type="domain" description="Ionotropic glutamate receptor C-terminal" evidence="10">
    <location>
        <begin position="529"/>
        <end position="795"/>
    </location>
</feature>
<dbReference type="InterPro" id="IPR052192">
    <property type="entry name" value="Insect_Ionotropic_Sensory_Rcpt"/>
</dbReference>
<protein>
    <submittedName>
        <fullName evidence="11">Jg14613 protein</fullName>
    </submittedName>
</protein>
<dbReference type="Pfam" id="PF00060">
    <property type="entry name" value="Lig_chan"/>
    <property type="match status" value="2"/>
</dbReference>
<keyword evidence="4 9" id="KW-0812">Transmembrane</keyword>
<dbReference type="GO" id="GO:0015276">
    <property type="term" value="F:ligand-gated monoatomic ion channel activity"/>
    <property type="evidence" value="ECO:0007669"/>
    <property type="project" value="InterPro"/>
</dbReference>